<comment type="caution">
    <text evidence="9">The sequence shown here is derived from an EMBL/GenBank/DDBJ whole genome shotgun (WGS) entry which is preliminary data.</text>
</comment>
<protein>
    <submittedName>
        <fullName evidence="9">Histone-fold domain-containing protein new1</fullName>
    </submittedName>
</protein>
<organism evidence="9 10">
    <name type="scientific">Cladophialophora carrionii</name>
    <dbReference type="NCBI Taxonomy" id="86049"/>
    <lineage>
        <taxon>Eukaryota</taxon>
        <taxon>Fungi</taxon>
        <taxon>Dikarya</taxon>
        <taxon>Ascomycota</taxon>
        <taxon>Pezizomycotina</taxon>
        <taxon>Eurotiomycetes</taxon>
        <taxon>Chaetothyriomycetidae</taxon>
        <taxon>Chaetothyriales</taxon>
        <taxon>Herpotrichiellaceae</taxon>
        <taxon>Cladophialophora</taxon>
    </lineage>
</organism>
<dbReference type="GO" id="GO:0007059">
    <property type="term" value="P:chromosome segregation"/>
    <property type="evidence" value="ECO:0007669"/>
    <property type="project" value="TreeGrafter"/>
</dbReference>
<dbReference type="GO" id="GO:0000278">
    <property type="term" value="P:mitotic cell cycle"/>
    <property type="evidence" value="ECO:0007669"/>
    <property type="project" value="TreeGrafter"/>
</dbReference>
<dbReference type="STRING" id="86049.A0A1C1CAJ4"/>
<comment type="subcellular location">
    <subcellularLocation>
        <location evidence="2">Chromosome</location>
        <location evidence="2">Centromere</location>
        <location evidence="2">Kinetochore</location>
    </subcellularLocation>
    <subcellularLocation>
        <location evidence="1">Nucleus</location>
    </subcellularLocation>
</comment>
<dbReference type="EMBL" id="LGRB01000019">
    <property type="protein sequence ID" value="OCT45544.1"/>
    <property type="molecule type" value="Genomic_DNA"/>
</dbReference>
<keyword evidence="6" id="KW-0137">Centromere</keyword>
<dbReference type="InterPro" id="IPR009072">
    <property type="entry name" value="Histone-fold"/>
</dbReference>
<dbReference type="VEuPathDB" id="FungiDB:G647_03454"/>
<gene>
    <name evidence="9" type="primary">new1</name>
    <name evidence="9" type="ORF">CLCR_11236</name>
</gene>
<keyword evidence="10" id="KW-1185">Reference proteome</keyword>
<dbReference type="InterPro" id="IPR052484">
    <property type="entry name" value="CENP-W/WIP1"/>
</dbReference>
<keyword evidence="5" id="KW-0539">Nucleus</keyword>
<comment type="similarity">
    <text evidence="7">Belongs to the CENP-W/WIP1 family.</text>
</comment>
<keyword evidence="3" id="KW-0158">Chromosome</keyword>
<dbReference type="SUPFAM" id="SSF47113">
    <property type="entry name" value="Histone-fold"/>
    <property type="match status" value="1"/>
</dbReference>
<evidence type="ECO:0000256" key="2">
    <source>
        <dbReference type="ARBA" id="ARBA00004629"/>
    </source>
</evidence>
<dbReference type="GO" id="GO:0051382">
    <property type="term" value="P:kinetochore assembly"/>
    <property type="evidence" value="ECO:0007669"/>
    <property type="project" value="TreeGrafter"/>
</dbReference>
<evidence type="ECO:0000313" key="9">
    <source>
        <dbReference type="EMBL" id="OCT45544.1"/>
    </source>
</evidence>
<evidence type="ECO:0000256" key="5">
    <source>
        <dbReference type="ARBA" id="ARBA00023242"/>
    </source>
</evidence>
<dbReference type="AlphaFoldDB" id="A0A1C1CAJ4"/>
<dbReference type="GO" id="GO:0046982">
    <property type="term" value="F:protein heterodimerization activity"/>
    <property type="evidence" value="ECO:0007669"/>
    <property type="project" value="InterPro"/>
</dbReference>
<dbReference type="CDD" id="cd13732">
    <property type="entry name" value="HFD_CENP-W"/>
    <property type="match status" value="1"/>
</dbReference>
<evidence type="ECO:0000313" key="10">
    <source>
        <dbReference type="Proteomes" id="UP000094526"/>
    </source>
</evidence>
<dbReference type="PANTHER" id="PTHR34832">
    <property type="entry name" value="CENTROMERE PROTEIN W"/>
    <property type="match status" value="1"/>
</dbReference>
<evidence type="ECO:0000256" key="3">
    <source>
        <dbReference type="ARBA" id="ARBA00022454"/>
    </source>
</evidence>
<evidence type="ECO:0000256" key="6">
    <source>
        <dbReference type="ARBA" id="ARBA00023328"/>
    </source>
</evidence>
<dbReference type="Pfam" id="PF00808">
    <property type="entry name" value="CBFD_NFYB_HMF"/>
    <property type="match status" value="1"/>
</dbReference>
<sequence>MKAHSKSYPRARLRKIVKAHSRKRVGKTVDALVFLNFVLFIEELLSSASRKARLNGEKVIAAKDIRKATMATLRRFKG</sequence>
<dbReference type="PANTHER" id="PTHR34832:SF1">
    <property type="entry name" value="CENTROMERE PROTEIN W"/>
    <property type="match status" value="1"/>
</dbReference>
<dbReference type="Proteomes" id="UP000094526">
    <property type="component" value="Unassembled WGS sequence"/>
</dbReference>
<proteinExistence type="inferred from homology"/>
<dbReference type="VEuPathDB" id="FungiDB:CLCR_11236"/>
<dbReference type="GO" id="GO:0005654">
    <property type="term" value="C:nucleoplasm"/>
    <property type="evidence" value="ECO:0007669"/>
    <property type="project" value="TreeGrafter"/>
</dbReference>
<dbReference type="OrthoDB" id="2543597at2759"/>
<dbReference type="InterPro" id="IPR003958">
    <property type="entry name" value="CBFA_NFYB_domain"/>
</dbReference>
<evidence type="ECO:0000259" key="8">
    <source>
        <dbReference type="Pfam" id="PF00808"/>
    </source>
</evidence>
<evidence type="ECO:0000256" key="7">
    <source>
        <dbReference type="ARBA" id="ARBA00038432"/>
    </source>
</evidence>
<feature type="domain" description="Transcription factor CBF/NF-Y/archaeal histone" evidence="8">
    <location>
        <begin position="9"/>
        <end position="68"/>
    </location>
</feature>
<reference evidence="10" key="1">
    <citation type="submission" date="2015-07" db="EMBL/GenBank/DDBJ databases">
        <authorList>
            <person name="Teixeira M.M."/>
            <person name="Souza R.C."/>
            <person name="Almeida L.G."/>
            <person name="Vicente V.A."/>
            <person name="de Hoog S."/>
            <person name="Bocca A.L."/>
            <person name="de Almeida S.R."/>
            <person name="Vasconcelos A.T."/>
            <person name="Felipe M.S."/>
        </authorList>
    </citation>
    <scope>NUCLEOTIDE SEQUENCE [LARGE SCALE GENOMIC DNA]</scope>
    <source>
        <strain evidence="10">KSF</strain>
    </source>
</reference>
<name>A0A1C1CAJ4_9EURO</name>
<keyword evidence="4" id="KW-0995">Kinetochore</keyword>
<dbReference type="Gene3D" id="1.10.20.10">
    <property type="entry name" value="Histone, subunit A"/>
    <property type="match status" value="1"/>
</dbReference>
<evidence type="ECO:0000256" key="1">
    <source>
        <dbReference type="ARBA" id="ARBA00004123"/>
    </source>
</evidence>
<accession>A0A1C1CAJ4</accession>
<evidence type="ECO:0000256" key="4">
    <source>
        <dbReference type="ARBA" id="ARBA00022838"/>
    </source>
</evidence>
<dbReference type="GO" id="GO:0000776">
    <property type="term" value="C:kinetochore"/>
    <property type="evidence" value="ECO:0007669"/>
    <property type="project" value="UniProtKB-KW"/>
</dbReference>